<dbReference type="AlphaFoldDB" id="A0A085LXN7"/>
<evidence type="ECO:0000256" key="1">
    <source>
        <dbReference type="SAM" id="Phobius"/>
    </source>
</evidence>
<reference evidence="2 3" key="1">
    <citation type="journal article" date="2014" name="Nat. Genet.">
        <title>Genome and transcriptome of the porcine whipworm Trichuris suis.</title>
        <authorList>
            <person name="Jex A.R."/>
            <person name="Nejsum P."/>
            <person name="Schwarz E.M."/>
            <person name="Hu L."/>
            <person name="Young N.D."/>
            <person name="Hall R.S."/>
            <person name="Korhonen P.K."/>
            <person name="Liao S."/>
            <person name="Thamsborg S."/>
            <person name="Xia J."/>
            <person name="Xu P."/>
            <person name="Wang S."/>
            <person name="Scheerlinck J.P."/>
            <person name="Hofmann A."/>
            <person name="Sternberg P.W."/>
            <person name="Wang J."/>
            <person name="Gasser R.B."/>
        </authorList>
    </citation>
    <scope>NUCLEOTIDE SEQUENCE [LARGE SCALE GENOMIC DNA]</scope>
    <source>
        <strain evidence="2">DCEP-RM93M</strain>
    </source>
</reference>
<keyword evidence="3" id="KW-1185">Reference proteome</keyword>
<dbReference type="Proteomes" id="UP000030764">
    <property type="component" value="Unassembled WGS sequence"/>
</dbReference>
<name>A0A085LXN7_9BILA</name>
<dbReference type="EMBL" id="KL363265">
    <property type="protein sequence ID" value="KFD49733.1"/>
    <property type="molecule type" value="Genomic_DNA"/>
</dbReference>
<proteinExistence type="predicted"/>
<keyword evidence="1" id="KW-0472">Membrane</keyword>
<keyword evidence="1" id="KW-1133">Transmembrane helix</keyword>
<feature type="transmembrane region" description="Helical" evidence="1">
    <location>
        <begin position="93"/>
        <end position="115"/>
    </location>
</feature>
<feature type="transmembrane region" description="Helical" evidence="1">
    <location>
        <begin position="127"/>
        <end position="149"/>
    </location>
</feature>
<feature type="transmembrane region" description="Helical" evidence="1">
    <location>
        <begin position="62"/>
        <end position="81"/>
    </location>
</feature>
<organism evidence="2 3">
    <name type="scientific">Trichuris suis</name>
    <name type="common">pig whipworm</name>
    <dbReference type="NCBI Taxonomy" id="68888"/>
    <lineage>
        <taxon>Eukaryota</taxon>
        <taxon>Metazoa</taxon>
        <taxon>Ecdysozoa</taxon>
        <taxon>Nematoda</taxon>
        <taxon>Enoplea</taxon>
        <taxon>Dorylaimia</taxon>
        <taxon>Trichinellida</taxon>
        <taxon>Trichuridae</taxon>
        <taxon>Trichuris</taxon>
    </lineage>
</organism>
<sequence>MVYISTWVYVRAEPEGQHREQFSDLTSSGVRLRVNFSDAPIAILSSMSWFYPLTWDVRTSSLIALPLAVIAGGLHNILAYNQFQKLKVSFEAYLLNVSGLSSVLLLVPVLLNRIFCFNCSVSASEELQFELVDCAVFAGAVVTMTGLIYTQYMMMCHCHPVDYLVLRHLKYTLAAAGQQLTQSFIFVNPVNVFSQVISIVMSIWVPSPAVLVFDDGNYQSSSPESFDQVEL</sequence>
<accession>A0A085LXN7</accession>
<evidence type="ECO:0000313" key="3">
    <source>
        <dbReference type="Proteomes" id="UP000030764"/>
    </source>
</evidence>
<keyword evidence="1" id="KW-0812">Transmembrane</keyword>
<protein>
    <submittedName>
        <fullName evidence="2">Uncharacterized protein</fullName>
    </submittedName>
</protein>
<evidence type="ECO:0000313" key="2">
    <source>
        <dbReference type="EMBL" id="KFD49733.1"/>
    </source>
</evidence>
<gene>
    <name evidence="2" type="ORF">M513_09430</name>
</gene>